<dbReference type="AlphaFoldDB" id="A0A0H2RBX1"/>
<name>A0A0H2RBX1_9AGAM</name>
<feature type="compositionally biased region" description="Basic and acidic residues" evidence="5">
    <location>
        <begin position="682"/>
        <end position="693"/>
    </location>
</feature>
<feature type="transmembrane region" description="Helical" evidence="6">
    <location>
        <begin position="236"/>
        <end position="255"/>
    </location>
</feature>
<feature type="region of interest" description="Disordered" evidence="5">
    <location>
        <begin position="612"/>
        <end position="909"/>
    </location>
</feature>
<gene>
    <name evidence="8" type="ORF">SCHPADRAFT_943720</name>
</gene>
<keyword evidence="3 6" id="KW-1133">Transmembrane helix</keyword>
<dbReference type="OrthoDB" id="102260at2759"/>
<keyword evidence="2 6" id="KW-0812">Transmembrane</keyword>
<evidence type="ECO:0000313" key="9">
    <source>
        <dbReference type="Proteomes" id="UP000053477"/>
    </source>
</evidence>
<proteinExistence type="predicted"/>
<feature type="region of interest" description="Disordered" evidence="5">
    <location>
        <begin position="392"/>
        <end position="413"/>
    </location>
</feature>
<accession>A0A0H2RBX1</accession>
<evidence type="ECO:0000256" key="2">
    <source>
        <dbReference type="ARBA" id="ARBA00022692"/>
    </source>
</evidence>
<keyword evidence="4 6" id="KW-0472">Membrane</keyword>
<feature type="compositionally biased region" description="Basic and acidic residues" evidence="5">
    <location>
        <begin position="557"/>
        <end position="569"/>
    </location>
</feature>
<feature type="region of interest" description="Disordered" evidence="5">
    <location>
        <begin position="542"/>
        <end position="598"/>
    </location>
</feature>
<feature type="transmembrane region" description="Helical" evidence="6">
    <location>
        <begin position="178"/>
        <end position="200"/>
    </location>
</feature>
<evidence type="ECO:0000256" key="4">
    <source>
        <dbReference type="ARBA" id="ARBA00023136"/>
    </source>
</evidence>
<sequence length="909" mass="100280">MGSVVVSLRWWRHLLWCAFAVFAVLAIVARPVAAQNSSSATSSGSSTSLSTTVITTNITTTQTSTTAGRTLTNTAVVLTTFTSTLTPTSTTTANATATSNSTSSATPTPITLDTRISPGFGVLGAILIITGLPSAFWGHKNRWSSFFLIGFYTFALSCLALILKFGVLEAVNPPSDKLVGVFVLACCIAGVVGGGVAIFFWQQAKYFIGAWGGFAVGLWVQCLRDGGLIRPIGMRWILYIGLGVVGFCLCTLPKIHYHVLLVSTAAVGATAFVLGIDCFTTANLKEFYIWNIGFQALFTKYTSAGIQFPLSQMMEIELGLIGAFFLMGCAVQLRVLRILQFKLREITREAKRREDELEAQATGRFKETEAELALWEKEHGRMDSRISSFPLMKDQETNSPGTEETSQFSLHGERRQRYTSGVSDFMAAPPPEDRRQSLGALPAMDLGFDIESNIPQDFVDKDLLTKKESLDNKGTSSTGRTLTSHNVNDLKKKEDLMAEIASIRKSIEVLRTETPGGSSAGSEPSRSRHQSFISRRTMSIGFAEALDGPSRPPRSQNPRERATSMDRLSRTPSQLFMGMAGDSISRPSSAPPQEDKEEEWNNYVRERKLFQPPAGASAPINRSSGLFQPTAQRAVPPSVAEALARRHHQEVALESGELSPLAADLSNDRSRHMRSLSYSSDEMLRDERRRRDSAQLNKSNSPTGNSRPPITILPPRRPDAAAEKKEPAARTYTYEELAERHREKMRNLQEPLSRAEQERAKLEDARNRWARSQDVERREMAKREERRSRQLAEREKRNSASPDEGGKRGSKRASQLLGGAKVDDEPGLNADRLGKLPSQGTSKRQSVLKVEDWRRYQQDVESGLANTSAQQQQASSKRHSNVPFPAPAAIAPRQERRRSSQLFPGTTGK</sequence>
<feature type="compositionally biased region" description="Polar residues" evidence="5">
    <location>
        <begin position="620"/>
        <end position="631"/>
    </location>
</feature>
<evidence type="ECO:0000256" key="3">
    <source>
        <dbReference type="ARBA" id="ARBA00022989"/>
    </source>
</evidence>
<evidence type="ECO:0000256" key="6">
    <source>
        <dbReference type="SAM" id="Phobius"/>
    </source>
</evidence>
<dbReference type="Proteomes" id="UP000053477">
    <property type="component" value="Unassembled WGS sequence"/>
</dbReference>
<dbReference type="GO" id="GO:0016020">
    <property type="term" value="C:membrane"/>
    <property type="evidence" value="ECO:0007669"/>
    <property type="project" value="UniProtKB-SubCell"/>
</dbReference>
<dbReference type="Pfam" id="PF13886">
    <property type="entry name" value="TM7S3_TM198"/>
    <property type="match status" value="1"/>
</dbReference>
<dbReference type="InterPro" id="IPR025256">
    <property type="entry name" value="TM7S3/TM198-like_dom"/>
</dbReference>
<feature type="transmembrane region" description="Helical" evidence="6">
    <location>
        <begin position="119"/>
        <end position="137"/>
    </location>
</feature>
<keyword evidence="9" id="KW-1185">Reference proteome</keyword>
<protein>
    <recommendedName>
        <fullName evidence="7">TM7S3/TM198-like domain-containing protein</fullName>
    </recommendedName>
</protein>
<feature type="transmembrane region" description="Helical" evidence="6">
    <location>
        <begin position="261"/>
        <end position="280"/>
    </location>
</feature>
<feature type="compositionally biased region" description="Basic and acidic residues" evidence="5">
    <location>
        <begin position="737"/>
        <end position="798"/>
    </location>
</feature>
<feature type="compositionally biased region" description="Polar residues" evidence="5">
    <location>
        <begin position="694"/>
        <end position="706"/>
    </location>
</feature>
<dbReference type="PANTHER" id="PTHR39469:SF1">
    <property type="entry name" value="DUF4203 DOMAIN-CONTAINING PROTEIN"/>
    <property type="match status" value="1"/>
</dbReference>
<dbReference type="InParanoid" id="A0A0H2RBX1"/>
<reference evidence="8 9" key="1">
    <citation type="submission" date="2015-04" db="EMBL/GenBank/DDBJ databases">
        <title>Complete genome sequence of Schizopora paradoxa KUC8140, a cosmopolitan wood degrader in East Asia.</title>
        <authorList>
            <consortium name="DOE Joint Genome Institute"/>
            <person name="Min B."/>
            <person name="Park H."/>
            <person name="Jang Y."/>
            <person name="Kim J.-J."/>
            <person name="Kim K.H."/>
            <person name="Pangilinan J."/>
            <person name="Lipzen A."/>
            <person name="Riley R."/>
            <person name="Grigoriev I.V."/>
            <person name="Spatafora J.W."/>
            <person name="Choi I.-G."/>
        </authorList>
    </citation>
    <scope>NUCLEOTIDE SEQUENCE [LARGE SCALE GENOMIC DNA]</scope>
    <source>
        <strain evidence="8 9">KUC8140</strain>
    </source>
</reference>
<comment type="subcellular location">
    <subcellularLocation>
        <location evidence="1">Membrane</location>
        <topology evidence="1">Multi-pass membrane protein</topology>
    </subcellularLocation>
</comment>
<feature type="compositionally biased region" description="Basic and acidic residues" evidence="5">
    <location>
        <begin position="716"/>
        <end position="728"/>
    </location>
</feature>
<feature type="domain" description="TM7S3/TM198-like" evidence="7">
    <location>
        <begin position="124"/>
        <end position="333"/>
    </location>
</feature>
<evidence type="ECO:0000313" key="8">
    <source>
        <dbReference type="EMBL" id="KLO09329.1"/>
    </source>
</evidence>
<feature type="transmembrane region" description="Helical" evidence="6">
    <location>
        <begin position="13"/>
        <end position="33"/>
    </location>
</feature>
<feature type="compositionally biased region" description="Basic and acidic residues" evidence="5">
    <location>
        <begin position="849"/>
        <end position="858"/>
    </location>
</feature>
<feature type="transmembrane region" description="Helical" evidence="6">
    <location>
        <begin position="206"/>
        <end position="224"/>
    </location>
</feature>
<organism evidence="8 9">
    <name type="scientific">Schizopora paradoxa</name>
    <dbReference type="NCBI Taxonomy" id="27342"/>
    <lineage>
        <taxon>Eukaryota</taxon>
        <taxon>Fungi</taxon>
        <taxon>Dikarya</taxon>
        <taxon>Basidiomycota</taxon>
        <taxon>Agaricomycotina</taxon>
        <taxon>Agaricomycetes</taxon>
        <taxon>Hymenochaetales</taxon>
        <taxon>Schizoporaceae</taxon>
        <taxon>Schizopora</taxon>
    </lineage>
</organism>
<feature type="compositionally biased region" description="Polar residues" evidence="5">
    <location>
        <begin position="397"/>
        <end position="409"/>
    </location>
</feature>
<dbReference type="STRING" id="27342.A0A0H2RBX1"/>
<evidence type="ECO:0000256" key="5">
    <source>
        <dbReference type="SAM" id="MobiDB-lite"/>
    </source>
</evidence>
<evidence type="ECO:0000259" key="7">
    <source>
        <dbReference type="Pfam" id="PF13886"/>
    </source>
</evidence>
<dbReference type="PANTHER" id="PTHR39469">
    <property type="entry name" value="CHROMOSOME 1, WHOLE GENOME SHOTGUN SEQUENCE"/>
    <property type="match status" value="1"/>
</dbReference>
<dbReference type="EMBL" id="KQ086059">
    <property type="protein sequence ID" value="KLO09329.1"/>
    <property type="molecule type" value="Genomic_DNA"/>
</dbReference>
<evidence type="ECO:0000256" key="1">
    <source>
        <dbReference type="ARBA" id="ARBA00004141"/>
    </source>
</evidence>
<feature type="transmembrane region" description="Helical" evidence="6">
    <location>
        <begin position="143"/>
        <end position="166"/>
    </location>
</feature>
<feature type="compositionally biased region" description="Polar residues" evidence="5">
    <location>
        <begin position="900"/>
        <end position="909"/>
    </location>
</feature>